<feature type="transmembrane region" description="Helical" evidence="7">
    <location>
        <begin position="207"/>
        <end position="225"/>
    </location>
</feature>
<proteinExistence type="predicted"/>
<dbReference type="GO" id="GO:0071555">
    <property type="term" value="P:cell wall organization"/>
    <property type="evidence" value="ECO:0007669"/>
    <property type="project" value="TreeGrafter"/>
</dbReference>
<evidence type="ECO:0000256" key="7">
    <source>
        <dbReference type="SAM" id="Phobius"/>
    </source>
</evidence>
<dbReference type="GO" id="GO:0044038">
    <property type="term" value="P:cell wall macromolecule biosynthetic process"/>
    <property type="evidence" value="ECO:0007669"/>
    <property type="project" value="TreeGrafter"/>
</dbReference>
<dbReference type="PANTHER" id="PTHR22926:SF3">
    <property type="entry name" value="UNDECAPRENYL-PHOSPHATE ALPHA-N-ACETYLGLUCOSAMINYL 1-PHOSPHATE TRANSFERASE"/>
    <property type="match status" value="1"/>
</dbReference>
<protein>
    <submittedName>
        <fullName evidence="8">Unannotated protein</fullName>
    </submittedName>
</protein>
<sequence length="311" mass="32589">MNPWLIALVIGGSAVLSTIVVDVSIRMSHRVAAYDHPDGERKTQERPIPKLGGVAVALAVTTSVVAVLLVTSRFQALGLALSVLFPALLAALIGFLDDRQALTPYLRLAMQAGVAALAWLLGTRLTITGIVALDAALLVLWVLVLINGINLLDNSDGLAGATVLISSFGAAVIAVMYGQILVSILGFAIAGVTVGFLWHNWFPAKVYMGDAGAYFLGFLLAILTVRLKPTGAPVLVGVVIAILLVLVPLFDTTFVVINRLRQGIHPFTAGRDHLSHVLQGRNLSVAWSVAALQLLGVAGVGGAVILAAAYR</sequence>
<organism evidence="8">
    <name type="scientific">freshwater metagenome</name>
    <dbReference type="NCBI Taxonomy" id="449393"/>
    <lineage>
        <taxon>unclassified sequences</taxon>
        <taxon>metagenomes</taxon>
        <taxon>ecological metagenomes</taxon>
    </lineage>
</organism>
<feature type="transmembrane region" description="Helical" evidence="7">
    <location>
        <begin position="285"/>
        <end position="310"/>
    </location>
</feature>
<evidence type="ECO:0000256" key="6">
    <source>
        <dbReference type="ARBA" id="ARBA00023136"/>
    </source>
</evidence>
<dbReference type="InterPro" id="IPR000715">
    <property type="entry name" value="Glycosyl_transferase_4"/>
</dbReference>
<dbReference type="CDD" id="cd06853">
    <property type="entry name" value="GT_WecA_like"/>
    <property type="match status" value="1"/>
</dbReference>
<keyword evidence="4 7" id="KW-0812">Transmembrane</keyword>
<feature type="transmembrane region" description="Helical" evidence="7">
    <location>
        <begin position="76"/>
        <end position="96"/>
    </location>
</feature>
<dbReference type="AlphaFoldDB" id="A0A6J7LUD9"/>
<feature type="transmembrane region" description="Helical" evidence="7">
    <location>
        <begin position="51"/>
        <end position="70"/>
    </location>
</feature>
<keyword evidence="2" id="KW-1003">Cell membrane</keyword>
<gene>
    <name evidence="8" type="ORF">UFOPK3772_03468</name>
</gene>
<feature type="transmembrane region" description="Helical" evidence="7">
    <location>
        <begin position="117"/>
        <end position="146"/>
    </location>
</feature>
<feature type="transmembrane region" description="Helical" evidence="7">
    <location>
        <begin position="158"/>
        <end position="177"/>
    </location>
</feature>
<feature type="transmembrane region" description="Helical" evidence="7">
    <location>
        <begin position="184"/>
        <end position="201"/>
    </location>
</feature>
<reference evidence="8" key="1">
    <citation type="submission" date="2020-05" db="EMBL/GenBank/DDBJ databases">
        <authorList>
            <person name="Chiriac C."/>
            <person name="Salcher M."/>
            <person name="Ghai R."/>
            <person name="Kavagutti S V."/>
        </authorList>
    </citation>
    <scope>NUCLEOTIDE SEQUENCE</scope>
</reference>
<evidence type="ECO:0000256" key="3">
    <source>
        <dbReference type="ARBA" id="ARBA00022679"/>
    </source>
</evidence>
<evidence type="ECO:0000256" key="2">
    <source>
        <dbReference type="ARBA" id="ARBA00022475"/>
    </source>
</evidence>
<dbReference type="GO" id="GO:0016780">
    <property type="term" value="F:phosphotransferase activity, for other substituted phosphate groups"/>
    <property type="evidence" value="ECO:0007669"/>
    <property type="project" value="InterPro"/>
</dbReference>
<comment type="subcellular location">
    <subcellularLocation>
        <location evidence="1">Cell membrane</location>
        <topology evidence="1">Multi-pass membrane protein</topology>
    </subcellularLocation>
</comment>
<evidence type="ECO:0000256" key="1">
    <source>
        <dbReference type="ARBA" id="ARBA00004651"/>
    </source>
</evidence>
<dbReference type="PANTHER" id="PTHR22926">
    <property type="entry name" value="PHOSPHO-N-ACETYLMURAMOYL-PENTAPEPTIDE-TRANSFERASE"/>
    <property type="match status" value="1"/>
</dbReference>
<name>A0A6J7LUD9_9ZZZZ</name>
<dbReference type="GO" id="GO:0009103">
    <property type="term" value="P:lipopolysaccharide biosynthetic process"/>
    <property type="evidence" value="ECO:0007669"/>
    <property type="project" value="TreeGrafter"/>
</dbReference>
<dbReference type="GO" id="GO:0005886">
    <property type="term" value="C:plasma membrane"/>
    <property type="evidence" value="ECO:0007669"/>
    <property type="project" value="UniProtKB-SubCell"/>
</dbReference>
<keyword evidence="6 7" id="KW-0472">Membrane</keyword>
<evidence type="ECO:0000256" key="5">
    <source>
        <dbReference type="ARBA" id="ARBA00022989"/>
    </source>
</evidence>
<keyword evidence="5 7" id="KW-1133">Transmembrane helix</keyword>
<evidence type="ECO:0000313" key="8">
    <source>
        <dbReference type="EMBL" id="CAB4972101.1"/>
    </source>
</evidence>
<feature type="transmembrane region" description="Helical" evidence="7">
    <location>
        <begin position="232"/>
        <end position="250"/>
    </location>
</feature>
<accession>A0A6J7LUD9</accession>
<dbReference type="EMBL" id="CAFBNE010000211">
    <property type="protein sequence ID" value="CAB4972101.1"/>
    <property type="molecule type" value="Genomic_DNA"/>
</dbReference>
<feature type="transmembrane region" description="Helical" evidence="7">
    <location>
        <begin position="6"/>
        <end position="25"/>
    </location>
</feature>
<dbReference type="Pfam" id="PF00953">
    <property type="entry name" value="Glycos_transf_4"/>
    <property type="match status" value="1"/>
</dbReference>
<evidence type="ECO:0000256" key="4">
    <source>
        <dbReference type="ARBA" id="ARBA00022692"/>
    </source>
</evidence>
<keyword evidence="3" id="KW-0808">Transferase</keyword>